<dbReference type="RefSeq" id="WP_161051655.1">
    <property type="nucleotide sequence ID" value="NZ_WWCR01000028.1"/>
</dbReference>
<dbReference type="FunFam" id="1.10.287.950:FF:000001">
    <property type="entry name" value="Methyl-accepting chemotaxis sensory transducer"/>
    <property type="match status" value="1"/>
</dbReference>
<proteinExistence type="inferred from homology"/>
<dbReference type="Proteomes" id="UP000469734">
    <property type="component" value="Unassembled WGS sequence"/>
</dbReference>
<dbReference type="InterPro" id="IPR051310">
    <property type="entry name" value="MCP_chemotaxis"/>
</dbReference>
<dbReference type="PANTHER" id="PTHR43531:SF14">
    <property type="entry name" value="METHYL-ACCEPTING CHEMOTAXIS PROTEIN I-RELATED"/>
    <property type="match status" value="1"/>
</dbReference>
<feature type="domain" description="HAMP" evidence="7">
    <location>
        <begin position="213"/>
        <end position="265"/>
    </location>
</feature>
<dbReference type="SUPFAM" id="SSF58104">
    <property type="entry name" value="Methyl-accepting chemotaxis protein (MCP) signaling domain"/>
    <property type="match status" value="1"/>
</dbReference>
<evidence type="ECO:0000256" key="1">
    <source>
        <dbReference type="ARBA" id="ARBA00004370"/>
    </source>
</evidence>
<dbReference type="SMART" id="SM00283">
    <property type="entry name" value="MA"/>
    <property type="match status" value="1"/>
</dbReference>
<protein>
    <submittedName>
        <fullName evidence="8">Methyl-accepting chemotaxis protein</fullName>
    </submittedName>
</protein>
<dbReference type="PROSITE" id="PS50111">
    <property type="entry name" value="CHEMOTAXIS_TRANSDUC_2"/>
    <property type="match status" value="1"/>
</dbReference>
<dbReference type="EMBL" id="WWCR01000028">
    <property type="protein sequence ID" value="MYM74809.1"/>
    <property type="molecule type" value="Genomic_DNA"/>
</dbReference>
<dbReference type="PANTHER" id="PTHR43531">
    <property type="entry name" value="PROTEIN ICFG"/>
    <property type="match status" value="1"/>
</dbReference>
<evidence type="ECO:0000313" key="8">
    <source>
        <dbReference type="EMBL" id="MYM74809.1"/>
    </source>
</evidence>
<dbReference type="GO" id="GO:0004888">
    <property type="term" value="F:transmembrane signaling receptor activity"/>
    <property type="evidence" value="ECO:0007669"/>
    <property type="project" value="InterPro"/>
</dbReference>
<comment type="subcellular location">
    <subcellularLocation>
        <location evidence="1">Membrane</location>
    </subcellularLocation>
</comment>
<dbReference type="GO" id="GO:0005886">
    <property type="term" value="C:plasma membrane"/>
    <property type="evidence" value="ECO:0007669"/>
    <property type="project" value="TreeGrafter"/>
</dbReference>
<reference evidence="8 9" key="1">
    <citation type="submission" date="2019-12" db="EMBL/GenBank/DDBJ databases">
        <title>Novel species isolated from a subtropical stream in China.</title>
        <authorList>
            <person name="Lu H."/>
        </authorList>
    </citation>
    <scope>NUCLEOTIDE SEQUENCE [LARGE SCALE GENOMIC DNA]</scope>
    <source>
        <strain evidence="8 9">FT134W</strain>
    </source>
</reference>
<keyword evidence="5" id="KW-1133">Transmembrane helix</keyword>
<accession>A0A7X4H587</accession>
<feature type="transmembrane region" description="Helical" evidence="5">
    <location>
        <begin position="191"/>
        <end position="211"/>
    </location>
</feature>
<keyword evidence="5" id="KW-0472">Membrane</keyword>
<dbReference type="PROSITE" id="PS50885">
    <property type="entry name" value="HAMP"/>
    <property type="match status" value="1"/>
</dbReference>
<dbReference type="GO" id="GO:0007165">
    <property type="term" value="P:signal transduction"/>
    <property type="evidence" value="ECO:0007669"/>
    <property type="project" value="UniProtKB-KW"/>
</dbReference>
<dbReference type="AlphaFoldDB" id="A0A7X4H587"/>
<dbReference type="InterPro" id="IPR003660">
    <property type="entry name" value="HAMP_dom"/>
</dbReference>
<dbReference type="Gene3D" id="1.10.287.950">
    <property type="entry name" value="Methyl-accepting chemotaxis protein"/>
    <property type="match status" value="1"/>
</dbReference>
<evidence type="ECO:0000256" key="4">
    <source>
        <dbReference type="PROSITE-ProRule" id="PRU00284"/>
    </source>
</evidence>
<evidence type="ECO:0000256" key="2">
    <source>
        <dbReference type="ARBA" id="ARBA00022481"/>
    </source>
</evidence>
<dbReference type="Pfam" id="PF00015">
    <property type="entry name" value="MCPsignal"/>
    <property type="match status" value="1"/>
</dbReference>
<keyword evidence="5" id="KW-0812">Transmembrane</keyword>
<evidence type="ECO:0000256" key="5">
    <source>
        <dbReference type="SAM" id="Phobius"/>
    </source>
</evidence>
<dbReference type="InterPro" id="IPR004089">
    <property type="entry name" value="MCPsignal_dom"/>
</dbReference>
<dbReference type="InterPro" id="IPR004090">
    <property type="entry name" value="Chemotax_Me-accpt_rcpt"/>
</dbReference>
<organism evidence="8 9">
    <name type="scientific">Duganella margarita</name>
    <dbReference type="NCBI Taxonomy" id="2692170"/>
    <lineage>
        <taxon>Bacteria</taxon>
        <taxon>Pseudomonadati</taxon>
        <taxon>Pseudomonadota</taxon>
        <taxon>Betaproteobacteria</taxon>
        <taxon>Burkholderiales</taxon>
        <taxon>Oxalobacteraceae</taxon>
        <taxon>Telluria group</taxon>
        <taxon>Duganella</taxon>
    </lineage>
</organism>
<keyword evidence="4" id="KW-0807">Transducer</keyword>
<dbReference type="GO" id="GO:0006935">
    <property type="term" value="P:chemotaxis"/>
    <property type="evidence" value="ECO:0007669"/>
    <property type="project" value="InterPro"/>
</dbReference>
<evidence type="ECO:0000259" key="6">
    <source>
        <dbReference type="PROSITE" id="PS50111"/>
    </source>
</evidence>
<sequence>MLNKLRIGPKLLLAPMLVLVLLIATAGAAYVGMVRQNASLENLVQVRAARLKTAADVSGEARYAHAHIYQLLAWVNGSFAQARLDALSRDIKARHATTDTLLRQLNADATDDAERKIAAQSLQALAAYRKAVLETMDMAQMDQSIATNAMAIAEKQFLLLNDQLAQLSALEKRLSEAAHAQAKADFRTLNATMAIMVLLSIALSVGVTMMVRGAMLRDIRAIADVVIALAAGRLAAGRSTKGRDEIADTARMLDQTMANLTQTLTTILGAVRSIDTAAREIASGNLDLSTRTEMQASSLEQTASAMNSLTQAVQANAANARQACQLAAGASDLAQHGGAAMEDAVQTMASIRASSRQIVDIIAVIDGISFQTNILALNAAVEAARAGEQGRGFAVVAAEVRTLAQRSAAAAKEIKTLIAASVATIDSGSASVQQAGERMGGIVAAVQQVNDIIARISAASAEQAQGIAEVNQAVGQMDDVTQQNAALVEQAAAAAASLQDQAGHLSQAVSVFKLEHSSNSPQGLAQKPRIGFDETPRQVHRFGNADARAG</sequence>
<dbReference type="PRINTS" id="PR00260">
    <property type="entry name" value="CHEMTRNSDUCR"/>
</dbReference>
<dbReference type="InterPro" id="IPR024478">
    <property type="entry name" value="HlyB_4HB_MCP"/>
</dbReference>
<evidence type="ECO:0000313" key="9">
    <source>
        <dbReference type="Proteomes" id="UP000469734"/>
    </source>
</evidence>
<feature type="domain" description="Methyl-accepting transducer" evidence="6">
    <location>
        <begin position="270"/>
        <end position="499"/>
    </location>
</feature>
<comment type="caution">
    <text evidence="8">The sequence shown here is derived from an EMBL/GenBank/DDBJ whole genome shotgun (WGS) entry which is preliminary data.</text>
</comment>
<dbReference type="CDD" id="cd11386">
    <property type="entry name" value="MCP_signal"/>
    <property type="match status" value="1"/>
</dbReference>
<name>A0A7X4H587_9BURK</name>
<evidence type="ECO:0000259" key="7">
    <source>
        <dbReference type="PROSITE" id="PS50885"/>
    </source>
</evidence>
<keyword evidence="2" id="KW-0488">Methylation</keyword>
<gene>
    <name evidence="8" type="ORF">GTP56_21805</name>
</gene>
<comment type="similarity">
    <text evidence="3">Belongs to the methyl-accepting chemotaxis (MCP) protein family.</text>
</comment>
<dbReference type="Pfam" id="PF12729">
    <property type="entry name" value="4HB_MCP_1"/>
    <property type="match status" value="1"/>
</dbReference>
<evidence type="ECO:0000256" key="3">
    <source>
        <dbReference type="ARBA" id="ARBA00029447"/>
    </source>
</evidence>